<reference evidence="3" key="1">
    <citation type="submission" date="2022-11" db="UniProtKB">
        <authorList>
            <consortium name="WormBaseParasite"/>
        </authorList>
    </citation>
    <scope>IDENTIFICATION</scope>
</reference>
<sequence>MEKSVSLKKLKSFPHLTVMLNTPTSNCIKQRKNSKKAENDIQMTLTLILQAILPFIAGCIGICASIGFVLLSICL</sequence>
<evidence type="ECO:0000256" key="1">
    <source>
        <dbReference type="SAM" id="Phobius"/>
    </source>
</evidence>
<organism evidence="2 3">
    <name type="scientific">Ditylenchus dipsaci</name>
    <dbReference type="NCBI Taxonomy" id="166011"/>
    <lineage>
        <taxon>Eukaryota</taxon>
        <taxon>Metazoa</taxon>
        <taxon>Ecdysozoa</taxon>
        <taxon>Nematoda</taxon>
        <taxon>Chromadorea</taxon>
        <taxon>Rhabditida</taxon>
        <taxon>Tylenchina</taxon>
        <taxon>Tylenchomorpha</taxon>
        <taxon>Sphaerularioidea</taxon>
        <taxon>Anguinidae</taxon>
        <taxon>Anguininae</taxon>
        <taxon>Ditylenchus</taxon>
    </lineage>
</organism>
<dbReference type="Proteomes" id="UP000887574">
    <property type="component" value="Unplaced"/>
</dbReference>
<feature type="transmembrane region" description="Helical" evidence="1">
    <location>
        <begin position="45"/>
        <end position="73"/>
    </location>
</feature>
<dbReference type="WBParaSite" id="jg14608">
    <property type="protein sequence ID" value="jg14608"/>
    <property type="gene ID" value="jg14608"/>
</dbReference>
<keyword evidence="1" id="KW-1133">Transmembrane helix</keyword>
<evidence type="ECO:0000313" key="2">
    <source>
        <dbReference type="Proteomes" id="UP000887574"/>
    </source>
</evidence>
<protein>
    <submittedName>
        <fullName evidence="3">Uncharacterized protein</fullName>
    </submittedName>
</protein>
<accession>A0A915D218</accession>
<keyword evidence="2" id="KW-1185">Reference proteome</keyword>
<evidence type="ECO:0000313" key="3">
    <source>
        <dbReference type="WBParaSite" id="jg14608"/>
    </source>
</evidence>
<keyword evidence="1" id="KW-0472">Membrane</keyword>
<name>A0A915D218_9BILA</name>
<dbReference type="AlphaFoldDB" id="A0A915D218"/>
<proteinExistence type="predicted"/>
<keyword evidence="1" id="KW-0812">Transmembrane</keyword>